<dbReference type="EMBL" id="JX997169">
    <property type="protein sequence ID" value="AGE53981.1"/>
    <property type="molecule type" value="Genomic_DNA"/>
</dbReference>
<organism evidence="1 2">
    <name type="scientific">Paramecium bursaria Chlorella virus IL3A</name>
    <name type="common">PBCV-IL3A</name>
    <dbReference type="NCBI Taxonomy" id="46019"/>
    <lineage>
        <taxon>Viruses</taxon>
        <taxon>Varidnaviria</taxon>
        <taxon>Bamfordvirae</taxon>
        <taxon>Nucleocytoviricota</taxon>
        <taxon>Megaviricetes</taxon>
        <taxon>Algavirales</taxon>
        <taxon>Phycodnaviridae</taxon>
        <taxon>Chlorovirus</taxon>
        <taxon>Chlorovirus illinoense</taxon>
    </lineage>
</organism>
<reference evidence="1 2" key="1">
    <citation type="submission" date="2012-10" db="EMBL/GenBank/DDBJ databases">
        <title>Towards defining the chloroviruses: a genomic journey through a genus of large DNA viruses.</title>
        <authorList>
            <person name="Jeanniard A."/>
            <person name="Dunigan D.D."/>
            <person name="Gurnon J.R."/>
            <person name="Agarkova I."/>
            <person name="Kang M."/>
            <person name="Vitek J."/>
            <person name="Duncan G."/>
            <person name="McClung O.W."/>
            <person name="Larsen M."/>
            <person name="Claverie J.-M."/>
            <person name="Van Etten J.L."/>
            <person name="Blanc G."/>
        </authorList>
    </citation>
    <scope>NUCLEOTIDE SEQUENCE [LARGE SCALE GENOMIC DNA]</scope>
</reference>
<dbReference type="Proteomes" id="UP000247091">
    <property type="component" value="Segment"/>
</dbReference>
<protein>
    <submittedName>
        <fullName evidence="1">Uncharacterized protein</fullName>
    </submittedName>
</protein>
<proteinExistence type="predicted"/>
<evidence type="ECO:0000313" key="2">
    <source>
        <dbReference type="Proteomes" id="UP000247091"/>
    </source>
</evidence>
<organismHost>
    <name type="scientific">Chlorella</name>
    <dbReference type="NCBI Taxonomy" id="3071"/>
</organismHost>
<sequence length="100" mass="11671">MSNKNKTIKNLQNMLEIHRYRNGRLEIDYFSRKMTPAFSTIELNGKYYDRNGLKKFIAEQGSNIVPESLRALNSKEKANVNNKNPYRIFGKAKVYPKNIS</sequence>
<evidence type="ECO:0000313" key="1">
    <source>
        <dbReference type="EMBL" id="AGE53981.1"/>
    </source>
</evidence>
<accession>M1HW86</accession>
<name>M1HW86_PBCVI</name>
<gene>
    <name evidence="1" type="primary">IL-3A_576L</name>
    <name evidence="1" type="ORF">PBCVIL3A_576L</name>
</gene>